<dbReference type="InterPro" id="IPR050618">
    <property type="entry name" value="Ubq-SigPath_Reg"/>
</dbReference>
<protein>
    <recommendedName>
        <fullName evidence="2">CTLH domain-containing protein</fullName>
    </recommendedName>
</protein>
<dbReference type="InterPro" id="IPR013144">
    <property type="entry name" value="CRA_dom"/>
</dbReference>
<organism evidence="3 4">
    <name type="scientific">Cladosporium halotolerans</name>
    <dbReference type="NCBI Taxonomy" id="1052096"/>
    <lineage>
        <taxon>Eukaryota</taxon>
        <taxon>Fungi</taxon>
        <taxon>Dikarya</taxon>
        <taxon>Ascomycota</taxon>
        <taxon>Pezizomycotina</taxon>
        <taxon>Dothideomycetes</taxon>
        <taxon>Dothideomycetidae</taxon>
        <taxon>Cladosporiales</taxon>
        <taxon>Cladosporiaceae</taxon>
        <taxon>Cladosporium</taxon>
    </lineage>
</organism>
<evidence type="ECO:0000313" key="4">
    <source>
        <dbReference type="Proteomes" id="UP000803884"/>
    </source>
</evidence>
<evidence type="ECO:0000259" key="2">
    <source>
        <dbReference type="PROSITE" id="PS50897"/>
    </source>
</evidence>
<dbReference type="InterPro" id="IPR024964">
    <property type="entry name" value="CTLH/CRA"/>
</dbReference>
<accession>A0AB34KR07</accession>
<comment type="caution">
    <text evidence="3">The sequence shown here is derived from an EMBL/GenBank/DDBJ whole genome shotgun (WGS) entry which is preliminary data.</text>
</comment>
<evidence type="ECO:0000256" key="1">
    <source>
        <dbReference type="ARBA" id="ARBA00002343"/>
    </source>
</evidence>
<dbReference type="RefSeq" id="XP_069230607.1">
    <property type="nucleotide sequence ID" value="XM_069372575.1"/>
</dbReference>
<dbReference type="Pfam" id="PF10607">
    <property type="entry name" value="CTLH"/>
    <property type="match status" value="1"/>
</dbReference>
<sequence length="237" mass="26295">MEQKIAEMKPNKGDINSVIMDYLISEGYPAAAEKFAQETNLFQSDAFDLSSIRERVDIRNAILAGRIEDAIELLNETNTMILDETPLLHFKLLQLQLVEIIRSVLEKNNGKPASAEFRPALEFATNQLAPRAPTDPQYLSALEKTMALMIFDADKMIPEMKELLDLQLRETVAGEVNKAILESQGLKPEARIRELVRARAWAEAQAKPLHLLPANSDIGLDGDNVSAAHDSDAMVTG</sequence>
<dbReference type="EMBL" id="JAAQHG020000010">
    <property type="protein sequence ID" value="KAL1587502.1"/>
    <property type="molecule type" value="Genomic_DNA"/>
</dbReference>
<dbReference type="PANTHER" id="PTHR12864">
    <property type="entry name" value="RAN BINDING PROTEIN 9-RELATED"/>
    <property type="match status" value="1"/>
</dbReference>
<dbReference type="InterPro" id="IPR006594">
    <property type="entry name" value="LisH"/>
</dbReference>
<dbReference type="PROSITE" id="PS50897">
    <property type="entry name" value="CTLH"/>
    <property type="match status" value="1"/>
</dbReference>
<dbReference type="AlphaFoldDB" id="A0AB34KR07"/>
<dbReference type="Pfam" id="PF08513">
    <property type="entry name" value="LisH"/>
    <property type="match status" value="1"/>
</dbReference>
<dbReference type="GeneID" id="96005413"/>
<gene>
    <name evidence="3" type="ORF">WHR41_03969</name>
</gene>
<dbReference type="SMART" id="SM00757">
    <property type="entry name" value="CRA"/>
    <property type="match status" value="1"/>
</dbReference>
<dbReference type="Proteomes" id="UP000803884">
    <property type="component" value="Unassembled WGS sequence"/>
</dbReference>
<reference evidence="3 4" key="1">
    <citation type="journal article" date="2020" name="Microbiol. Resour. Announc.">
        <title>Draft Genome Sequence of a Cladosporium Species Isolated from the Mesophotic Ascidian Didemnum maculosum.</title>
        <authorList>
            <person name="Gioti A."/>
            <person name="Siaperas R."/>
            <person name="Nikolaivits E."/>
            <person name="Le Goff G."/>
            <person name="Ouazzani J."/>
            <person name="Kotoulas G."/>
            <person name="Topakas E."/>
        </authorList>
    </citation>
    <scope>NUCLEOTIDE SEQUENCE [LARGE SCALE GENOMIC DNA]</scope>
    <source>
        <strain evidence="3 4">TM138-S3</strain>
    </source>
</reference>
<dbReference type="InterPro" id="IPR006595">
    <property type="entry name" value="CTLH_C"/>
</dbReference>
<proteinExistence type="predicted"/>
<dbReference type="PROSITE" id="PS50896">
    <property type="entry name" value="LISH"/>
    <property type="match status" value="1"/>
</dbReference>
<dbReference type="SMART" id="SM00667">
    <property type="entry name" value="LisH"/>
    <property type="match status" value="1"/>
</dbReference>
<comment type="function">
    <text evidence="1">Involved in the proteasome-dependent degradation of fructose-1,6-bisphosphatase.</text>
</comment>
<dbReference type="SMART" id="SM00668">
    <property type="entry name" value="CTLH"/>
    <property type="match status" value="1"/>
</dbReference>
<evidence type="ECO:0000313" key="3">
    <source>
        <dbReference type="EMBL" id="KAL1587502.1"/>
    </source>
</evidence>
<feature type="domain" description="CTLH" evidence="2">
    <location>
        <begin position="51"/>
        <end position="108"/>
    </location>
</feature>
<keyword evidence="4" id="KW-1185">Reference proteome</keyword>
<name>A0AB34KR07_9PEZI</name>